<dbReference type="AlphaFoldDB" id="A0A803MTM9"/>
<accession>A0A803MTM9</accession>
<dbReference type="Proteomes" id="UP000596660">
    <property type="component" value="Unplaced"/>
</dbReference>
<reference evidence="1" key="1">
    <citation type="journal article" date="2017" name="Nature">
        <title>The genome of Chenopodium quinoa.</title>
        <authorList>
            <person name="Jarvis D.E."/>
            <person name="Ho Y.S."/>
            <person name="Lightfoot D.J."/>
            <person name="Schmoeckel S.M."/>
            <person name="Li B."/>
            <person name="Borm T.J.A."/>
            <person name="Ohyanagi H."/>
            <person name="Mineta K."/>
            <person name="Michell C.T."/>
            <person name="Saber N."/>
            <person name="Kharbatia N.M."/>
            <person name="Rupper R.R."/>
            <person name="Sharp A.R."/>
            <person name="Dally N."/>
            <person name="Boughton B.A."/>
            <person name="Woo Y.H."/>
            <person name="Gao G."/>
            <person name="Schijlen E.G.W.M."/>
            <person name="Guo X."/>
            <person name="Momin A.A."/>
            <person name="Negrao S."/>
            <person name="Al-Babili S."/>
            <person name="Gehring C."/>
            <person name="Roessner U."/>
            <person name="Jung C."/>
            <person name="Murphy K."/>
            <person name="Arold S.T."/>
            <person name="Gojobori T."/>
            <person name="van der Linden C.G."/>
            <person name="van Loo E.N."/>
            <person name="Jellen E.N."/>
            <person name="Maughan P.J."/>
            <person name="Tester M."/>
        </authorList>
    </citation>
    <scope>NUCLEOTIDE SEQUENCE [LARGE SCALE GENOMIC DNA]</scope>
    <source>
        <strain evidence="1">cv. PI 614886</strain>
    </source>
</reference>
<dbReference type="EnsemblPlants" id="AUR62035020-RA">
    <property type="protein sequence ID" value="AUR62035020-RA:cds"/>
    <property type="gene ID" value="AUR62035020"/>
</dbReference>
<organism evidence="1 2">
    <name type="scientific">Chenopodium quinoa</name>
    <name type="common">Quinoa</name>
    <dbReference type="NCBI Taxonomy" id="63459"/>
    <lineage>
        <taxon>Eukaryota</taxon>
        <taxon>Viridiplantae</taxon>
        <taxon>Streptophyta</taxon>
        <taxon>Embryophyta</taxon>
        <taxon>Tracheophyta</taxon>
        <taxon>Spermatophyta</taxon>
        <taxon>Magnoliopsida</taxon>
        <taxon>eudicotyledons</taxon>
        <taxon>Gunneridae</taxon>
        <taxon>Pentapetalae</taxon>
        <taxon>Caryophyllales</taxon>
        <taxon>Chenopodiaceae</taxon>
        <taxon>Chenopodioideae</taxon>
        <taxon>Atripliceae</taxon>
        <taxon>Chenopodium</taxon>
    </lineage>
</organism>
<name>A0A803MTM9_CHEQI</name>
<reference evidence="1" key="2">
    <citation type="submission" date="2021-03" db="UniProtKB">
        <authorList>
            <consortium name="EnsemblPlants"/>
        </authorList>
    </citation>
    <scope>IDENTIFICATION</scope>
</reference>
<evidence type="ECO:0000313" key="2">
    <source>
        <dbReference type="Proteomes" id="UP000596660"/>
    </source>
</evidence>
<evidence type="ECO:0000313" key="1">
    <source>
        <dbReference type="EnsemblPlants" id="AUR62035020-RA:cds"/>
    </source>
</evidence>
<keyword evidence="2" id="KW-1185">Reference proteome</keyword>
<proteinExistence type="predicted"/>
<dbReference type="Gramene" id="AUR62035020-RA">
    <property type="protein sequence ID" value="AUR62035020-RA:cds"/>
    <property type="gene ID" value="AUR62035020"/>
</dbReference>
<protein>
    <submittedName>
        <fullName evidence="1">Uncharacterized protein</fullName>
    </submittedName>
</protein>
<sequence length="229" mass="25996">ADSDCIPCVYIGGDTDNVEESCEVATRKVVCDLVKKYEIVIEDVTALRNEMYDRCGQLYCFKKKELEHIEKGEPKVYVHEGVSVESENNRKKIVIDFLDVLRTILSDYCPSPAAAKQNLARKAVDYLINVFNLQIVDANYRETTCRFDVILCTLDRESYLRVKERVLGIKEELKPSAALVEQDCITSVVKEFQVPVSVSPVIPSNKRSLWSVVGEGLDASFKRIRFSED</sequence>